<evidence type="ECO:0000259" key="3">
    <source>
        <dbReference type="PROSITE" id="PS50279"/>
    </source>
</evidence>
<dbReference type="SUPFAM" id="SSF57535">
    <property type="entry name" value="Complement control module/SCR domain"/>
    <property type="match status" value="1"/>
</dbReference>
<dbReference type="PANTHER" id="PTHR10083">
    <property type="entry name" value="KUNITZ-TYPE PROTEASE INHIBITOR-RELATED"/>
    <property type="match status" value="1"/>
</dbReference>
<dbReference type="AlphaFoldDB" id="A0A0B7AY10"/>
<dbReference type="InterPro" id="IPR036880">
    <property type="entry name" value="Kunitz_BPTI_sf"/>
</dbReference>
<dbReference type="InterPro" id="IPR002223">
    <property type="entry name" value="Kunitz_BPTI"/>
</dbReference>
<name>A0A0B7AY10_9EUPU</name>
<dbReference type="InterPro" id="IPR035976">
    <property type="entry name" value="Sushi/SCR/CCP_sf"/>
</dbReference>
<feature type="domain" description="Sushi" evidence="4">
    <location>
        <begin position="20"/>
        <end position="81"/>
    </location>
</feature>
<reference evidence="5" key="1">
    <citation type="submission" date="2014-12" db="EMBL/GenBank/DDBJ databases">
        <title>Insight into the proteome of Arion vulgaris.</title>
        <authorList>
            <person name="Aradska J."/>
            <person name="Bulat T."/>
            <person name="Smidak R."/>
            <person name="Sarate P."/>
            <person name="Gangsoo J."/>
            <person name="Sialana F."/>
            <person name="Bilban M."/>
            <person name="Lubec G."/>
        </authorList>
    </citation>
    <scope>NUCLEOTIDE SEQUENCE</scope>
    <source>
        <tissue evidence="5">Skin</tissue>
    </source>
</reference>
<dbReference type="Pfam" id="PF00014">
    <property type="entry name" value="Kunitz_BPTI"/>
    <property type="match status" value="1"/>
</dbReference>
<evidence type="ECO:0000256" key="1">
    <source>
        <dbReference type="ARBA" id="ARBA00023157"/>
    </source>
</evidence>
<dbReference type="Gene3D" id="2.10.70.10">
    <property type="entry name" value="Complement Module, domain 1"/>
    <property type="match status" value="1"/>
</dbReference>
<dbReference type="InterPro" id="IPR050098">
    <property type="entry name" value="TFPI/VKTCI-like"/>
</dbReference>
<keyword evidence="1" id="KW-1015">Disulfide bond</keyword>
<comment type="caution">
    <text evidence="2">Lacks conserved residue(s) required for the propagation of feature annotation.</text>
</comment>
<dbReference type="InterPro" id="IPR020901">
    <property type="entry name" value="Prtase_inh_Kunz-CS"/>
</dbReference>
<dbReference type="GO" id="GO:0005615">
    <property type="term" value="C:extracellular space"/>
    <property type="evidence" value="ECO:0007669"/>
    <property type="project" value="TreeGrafter"/>
</dbReference>
<proteinExistence type="predicted"/>
<dbReference type="PROSITE" id="PS00280">
    <property type="entry name" value="BPTI_KUNITZ_1"/>
    <property type="match status" value="1"/>
</dbReference>
<feature type="domain" description="BPTI/Kunitz inhibitor" evidence="3">
    <location>
        <begin position="97"/>
        <end position="147"/>
    </location>
</feature>
<evidence type="ECO:0008006" key="6">
    <source>
        <dbReference type="Google" id="ProtNLM"/>
    </source>
</evidence>
<dbReference type="CDD" id="cd00109">
    <property type="entry name" value="Kunitz-type"/>
    <property type="match status" value="1"/>
</dbReference>
<evidence type="ECO:0000313" key="5">
    <source>
        <dbReference type="EMBL" id="CEK84795.1"/>
    </source>
</evidence>
<dbReference type="FunFam" id="4.10.410.10:FF:000004">
    <property type="entry name" value="Tissue factor pathway inhibitor"/>
    <property type="match status" value="1"/>
</dbReference>
<dbReference type="CDD" id="cd00033">
    <property type="entry name" value="CCP"/>
    <property type="match status" value="1"/>
</dbReference>
<keyword evidence="2" id="KW-0768">Sushi</keyword>
<accession>A0A0B7AY10</accession>
<dbReference type="PROSITE" id="PS50279">
    <property type="entry name" value="BPTI_KUNITZ_2"/>
    <property type="match status" value="1"/>
</dbReference>
<dbReference type="PROSITE" id="PS50923">
    <property type="entry name" value="SUSHI"/>
    <property type="match status" value="1"/>
</dbReference>
<protein>
    <recommendedName>
        <fullName evidence="6">BPTI/Kunitz inhibitor domain-containing protein</fullName>
    </recommendedName>
</protein>
<dbReference type="Gene3D" id="4.10.410.10">
    <property type="entry name" value="Pancreatic trypsin inhibitor Kunitz domain"/>
    <property type="match status" value="1"/>
</dbReference>
<dbReference type="PANTHER" id="PTHR10083:SF374">
    <property type="entry name" value="BPTI_KUNITZ INHIBITOR DOMAIN-CONTAINING PROTEIN"/>
    <property type="match status" value="1"/>
</dbReference>
<dbReference type="SMART" id="SM00032">
    <property type="entry name" value="CCP"/>
    <property type="match status" value="1"/>
</dbReference>
<dbReference type="PRINTS" id="PR00759">
    <property type="entry name" value="BASICPTASE"/>
</dbReference>
<dbReference type="Pfam" id="PF00084">
    <property type="entry name" value="Sushi"/>
    <property type="match status" value="1"/>
</dbReference>
<dbReference type="InterPro" id="IPR000436">
    <property type="entry name" value="Sushi_SCR_CCP_dom"/>
</dbReference>
<evidence type="ECO:0000259" key="4">
    <source>
        <dbReference type="PROSITE" id="PS50923"/>
    </source>
</evidence>
<dbReference type="SUPFAM" id="SSF57362">
    <property type="entry name" value="BPTI-like"/>
    <property type="match status" value="1"/>
</dbReference>
<organism evidence="5">
    <name type="scientific">Arion vulgaris</name>
    <dbReference type="NCBI Taxonomy" id="1028688"/>
    <lineage>
        <taxon>Eukaryota</taxon>
        <taxon>Metazoa</taxon>
        <taxon>Spiralia</taxon>
        <taxon>Lophotrochozoa</taxon>
        <taxon>Mollusca</taxon>
        <taxon>Gastropoda</taxon>
        <taxon>Heterobranchia</taxon>
        <taxon>Euthyneura</taxon>
        <taxon>Panpulmonata</taxon>
        <taxon>Eupulmonata</taxon>
        <taxon>Stylommatophora</taxon>
        <taxon>Helicina</taxon>
        <taxon>Arionoidea</taxon>
        <taxon>Arionidae</taxon>
        <taxon>Arion</taxon>
    </lineage>
</organism>
<evidence type="ECO:0000256" key="2">
    <source>
        <dbReference type="PROSITE-ProRule" id="PRU00302"/>
    </source>
</evidence>
<dbReference type="GO" id="GO:0004867">
    <property type="term" value="F:serine-type endopeptidase inhibitor activity"/>
    <property type="evidence" value="ECO:0007669"/>
    <property type="project" value="InterPro"/>
</dbReference>
<dbReference type="SMART" id="SM00131">
    <property type="entry name" value="KU"/>
    <property type="match status" value="1"/>
</dbReference>
<gene>
    <name evidence="5" type="primary">ORF144559</name>
</gene>
<sequence>MRQDAEEMFYNIDFKKYDGIRCPDPVPPDHGAIVGEGNQVGSVVYVQCQYGYRLEGPEVMACVPITDGAGWDPHVTRVCLDSLEPKPESTNLLSPLCLDKPDVGPCRASLTRYYFSKTTMECHTFIYGGCLGNKNNFQTIADCNRACLGHE</sequence>
<dbReference type="EMBL" id="HACG01037930">
    <property type="protein sequence ID" value="CEK84795.1"/>
    <property type="molecule type" value="Transcribed_RNA"/>
</dbReference>